<dbReference type="AlphaFoldDB" id="A0A6I6D5E7"/>
<evidence type="ECO:0000256" key="1">
    <source>
        <dbReference type="ARBA" id="ARBA00005662"/>
    </source>
</evidence>
<name>A0A6I6D5E7_9GAMM</name>
<dbReference type="PANTHER" id="PTHR33393:SF11">
    <property type="entry name" value="POLYGLUTAMINE SYNTHESIS ACCESSORY PROTEIN RV0574C-RELATED"/>
    <property type="match status" value="1"/>
</dbReference>
<evidence type="ECO:0000313" key="3">
    <source>
        <dbReference type="EMBL" id="QGT78714.1"/>
    </source>
</evidence>
<feature type="domain" description="Capsule synthesis protein CapA" evidence="2">
    <location>
        <begin position="14"/>
        <end position="295"/>
    </location>
</feature>
<evidence type="ECO:0000259" key="2">
    <source>
        <dbReference type="SMART" id="SM00854"/>
    </source>
</evidence>
<comment type="similarity">
    <text evidence="1">Belongs to the CapA family.</text>
</comment>
<reference evidence="3 4" key="1">
    <citation type="submission" date="2019-11" db="EMBL/GenBank/DDBJ databases">
        <authorList>
            <person name="Zhang J."/>
            <person name="Sun C."/>
        </authorList>
    </citation>
    <scope>NUCLEOTIDE SEQUENCE [LARGE SCALE GENOMIC DNA]</scope>
    <source>
        <strain evidence="4">sp2</strain>
    </source>
</reference>
<dbReference type="RefSeq" id="WP_156574226.1">
    <property type="nucleotide sequence ID" value="NZ_CP046415.1"/>
</dbReference>
<dbReference type="InterPro" id="IPR052169">
    <property type="entry name" value="CW_Biosynth-Accessory"/>
</dbReference>
<dbReference type="InterPro" id="IPR029052">
    <property type="entry name" value="Metallo-depent_PP-like"/>
</dbReference>
<dbReference type="Pfam" id="PF09587">
    <property type="entry name" value="PGA_cap"/>
    <property type="match status" value="1"/>
</dbReference>
<dbReference type="Gene3D" id="3.60.21.10">
    <property type="match status" value="1"/>
</dbReference>
<evidence type="ECO:0000313" key="4">
    <source>
        <dbReference type="Proteomes" id="UP000427716"/>
    </source>
</evidence>
<dbReference type="PANTHER" id="PTHR33393">
    <property type="entry name" value="POLYGLUTAMINE SYNTHESIS ACCESSORY PROTEIN RV0574C-RELATED"/>
    <property type="match status" value="1"/>
</dbReference>
<proteinExistence type="inferred from homology"/>
<dbReference type="EMBL" id="CP046415">
    <property type="protein sequence ID" value="QGT78714.1"/>
    <property type="molecule type" value="Genomic_DNA"/>
</dbReference>
<organism evidence="3 4">
    <name type="scientific">Guyparkeria halophila</name>
    <dbReference type="NCBI Taxonomy" id="47960"/>
    <lineage>
        <taxon>Bacteria</taxon>
        <taxon>Pseudomonadati</taxon>
        <taxon>Pseudomonadota</taxon>
        <taxon>Gammaproteobacteria</taxon>
        <taxon>Chromatiales</taxon>
        <taxon>Thioalkalibacteraceae</taxon>
        <taxon>Guyparkeria</taxon>
    </lineage>
</organism>
<dbReference type="KEGG" id="ghl:GM160_07265"/>
<dbReference type="SUPFAM" id="SSF56300">
    <property type="entry name" value="Metallo-dependent phosphatases"/>
    <property type="match status" value="1"/>
</dbReference>
<dbReference type="CDD" id="cd07381">
    <property type="entry name" value="MPP_CapA"/>
    <property type="match status" value="1"/>
</dbReference>
<sequence>MSHPSSTNAPADLPLLLGGDVMLGRGIDQILATPSDPILFEGYVRDAREYVRLAERKNGPVPRGVDARYVWGAAREMLADRTRRRILNLENAITTNDTPWPGKGIHYRLNPANIGCLTEITPDCLVLANNHVLDWGRAGLVETLDTLDAAGIASVGAGRDRAEAERPAILSDGHGARLLVFAAGHGDSGVPADWAADESSAGIHYLPILDETAVKRLAGLIDSHRQPGDTVVFSIHWGSNWGYQIPETHRRFAHALVDEANVDLVHGHSSHHPRAFEVHNGRLILYGCGDLINDYEGIGETTPYRSDLALLYRPTVRRGRLERLELDPFAIRRLQLQACSPPDRDWLLGVIDRQAQRFGGRVIDSGAHLTCRWEE</sequence>
<gene>
    <name evidence="3" type="ORF">GM160_07265</name>
</gene>
<dbReference type="SMART" id="SM00854">
    <property type="entry name" value="PGA_cap"/>
    <property type="match status" value="1"/>
</dbReference>
<dbReference type="InterPro" id="IPR019079">
    <property type="entry name" value="Capsule_synth_CapA"/>
</dbReference>
<accession>A0A6I6D5E7</accession>
<keyword evidence="4" id="KW-1185">Reference proteome</keyword>
<dbReference type="Proteomes" id="UP000427716">
    <property type="component" value="Chromosome"/>
</dbReference>
<protein>
    <submittedName>
        <fullName evidence="3">Poly-gamma-glutamate biosynthesis protein</fullName>
    </submittedName>
</protein>